<dbReference type="EC" id="2.1.1.319" evidence="1"/>
<dbReference type="CDD" id="cd02440">
    <property type="entry name" value="AdoMet_MTases"/>
    <property type="match status" value="1"/>
</dbReference>
<evidence type="ECO:0000313" key="11">
    <source>
        <dbReference type="Proteomes" id="UP000078597"/>
    </source>
</evidence>
<keyword evidence="2 6" id="KW-0489">Methyltransferase</keyword>
<feature type="domain" description="Protein arginine N-methyltransferase" evidence="8">
    <location>
        <begin position="239"/>
        <end position="401"/>
    </location>
</feature>
<dbReference type="InterPro" id="IPR041698">
    <property type="entry name" value="Methyltransf_25"/>
</dbReference>
<evidence type="ECO:0000259" key="8">
    <source>
        <dbReference type="Pfam" id="PF22528"/>
    </source>
</evidence>
<dbReference type="KEGG" id="pmal:PMUG01_13033900"/>
<keyword evidence="4 6" id="KW-0949">S-adenosyl-L-methionine</keyword>
<dbReference type="VEuPathDB" id="PlasmoDB:PmUG01_13033900"/>
<dbReference type="GO" id="GO:0032259">
    <property type="term" value="P:methylation"/>
    <property type="evidence" value="ECO:0007669"/>
    <property type="project" value="UniProtKB-KW"/>
</dbReference>
<dbReference type="InterPro" id="IPR025799">
    <property type="entry name" value="Arg_MeTrfase"/>
</dbReference>
<name>A0A1A8WID9_PLAMA</name>
<dbReference type="Gene3D" id="3.40.50.150">
    <property type="entry name" value="Vaccinia Virus protein VP39"/>
    <property type="match status" value="1"/>
</dbReference>
<dbReference type="PROSITE" id="PS51678">
    <property type="entry name" value="SAM_MT_PRMT"/>
    <property type="match status" value="1"/>
</dbReference>
<dbReference type="FunFam" id="3.40.50.150:FF:000003">
    <property type="entry name" value="Blast:Protein arginine N-methyltransferase 1"/>
    <property type="match status" value="1"/>
</dbReference>
<reference evidence="11" key="2">
    <citation type="submission" date="2016-05" db="EMBL/GenBank/DDBJ databases">
        <authorList>
            <person name="Naeem Raeece"/>
        </authorList>
    </citation>
    <scope>NUCLEOTIDE SEQUENCE [LARGE SCALE GENOMIC DNA]</scope>
</reference>
<dbReference type="Proteomes" id="UP000078597">
    <property type="component" value="Unassembled WGS sequence"/>
</dbReference>
<dbReference type="FunFam" id="2.70.160.11:FF:000001">
    <property type="entry name" value="Blast:Protein arginine N-methyltransferase 1"/>
    <property type="match status" value="1"/>
</dbReference>
<keyword evidence="12" id="KW-1185">Reference proteome</keyword>
<feature type="domain" description="Methyltransferase" evidence="7">
    <location>
        <begin position="137"/>
        <end position="234"/>
    </location>
</feature>
<dbReference type="Gene3D" id="2.70.160.11">
    <property type="entry name" value="Hnrnp arginine n-methyltransferase1"/>
    <property type="match status" value="1"/>
</dbReference>
<dbReference type="AlphaFoldDB" id="A0A1A8WID9"/>
<dbReference type="EMBL" id="FLQW01001931">
    <property type="protein sequence ID" value="SBS91890.1"/>
    <property type="molecule type" value="Genomic_DNA"/>
</dbReference>
<dbReference type="GO" id="GO:0005634">
    <property type="term" value="C:nucleus"/>
    <property type="evidence" value="ECO:0007669"/>
    <property type="project" value="TreeGrafter"/>
</dbReference>
<dbReference type="RefSeq" id="XP_028863724.1">
    <property type="nucleotide sequence ID" value="XM_029007323.1"/>
</dbReference>
<dbReference type="Pfam" id="PF22528">
    <property type="entry name" value="PRMT_C"/>
    <property type="match status" value="1"/>
</dbReference>
<dbReference type="InterPro" id="IPR029063">
    <property type="entry name" value="SAM-dependent_MTases_sf"/>
</dbReference>
<dbReference type="InterPro" id="IPR055135">
    <property type="entry name" value="PRMT_dom"/>
</dbReference>
<evidence type="ECO:0000313" key="9">
    <source>
        <dbReference type="EMBL" id="SBS91890.1"/>
    </source>
</evidence>
<evidence type="ECO:0000256" key="3">
    <source>
        <dbReference type="ARBA" id="ARBA00022679"/>
    </source>
</evidence>
<evidence type="ECO:0000256" key="5">
    <source>
        <dbReference type="ARBA" id="ARBA00049303"/>
    </source>
</evidence>
<evidence type="ECO:0000259" key="7">
    <source>
        <dbReference type="Pfam" id="PF13649"/>
    </source>
</evidence>
<evidence type="ECO:0000256" key="6">
    <source>
        <dbReference type="PROSITE-ProRule" id="PRU01015"/>
    </source>
</evidence>
<evidence type="ECO:0000256" key="2">
    <source>
        <dbReference type="ARBA" id="ARBA00022603"/>
    </source>
</evidence>
<accession>A0A1A8WID9</accession>
<reference evidence="10 12" key="3">
    <citation type="submission" date="2016-06" db="EMBL/GenBank/DDBJ databases">
        <authorList>
            <consortium name="Pathogen Informatics"/>
        </authorList>
    </citation>
    <scope>NUCLEOTIDE SEQUENCE [LARGE SCALE GENOMIC DNA]</scope>
</reference>
<dbReference type="Proteomes" id="UP000219813">
    <property type="component" value="Chromosome 13"/>
</dbReference>
<gene>
    <name evidence="10" type="primary">PRMT1</name>
    <name evidence="9" type="ORF">PMALA_034510</name>
    <name evidence="10" type="ORF">PMUG01_13033900</name>
</gene>
<organism evidence="9 11">
    <name type="scientific">Plasmodium malariae</name>
    <dbReference type="NCBI Taxonomy" id="5858"/>
    <lineage>
        <taxon>Eukaryota</taxon>
        <taxon>Sar</taxon>
        <taxon>Alveolata</taxon>
        <taxon>Apicomplexa</taxon>
        <taxon>Aconoidasida</taxon>
        <taxon>Haemosporida</taxon>
        <taxon>Plasmodiidae</taxon>
        <taxon>Plasmodium</taxon>
        <taxon>Plasmodium (Plasmodium)</taxon>
    </lineage>
</organism>
<dbReference type="EMBL" id="LT594634">
    <property type="protein sequence ID" value="SCP02692.1"/>
    <property type="molecule type" value="Genomic_DNA"/>
</dbReference>
<dbReference type="GO" id="GO:0035242">
    <property type="term" value="F:protein-arginine omega-N asymmetric methyltransferase activity"/>
    <property type="evidence" value="ECO:0007669"/>
    <property type="project" value="UniProtKB-EC"/>
</dbReference>
<dbReference type="OMA" id="CTHTKVK"/>
<protein>
    <recommendedName>
        <fullName evidence="1">type I protein arginine methyltransferase</fullName>
        <ecNumber evidence="1">2.1.1.319</ecNumber>
    </recommendedName>
</protein>
<dbReference type="Pfam" id="PF13649">
    <property type="entry name" value="Methyltransf_25"/>
    <property type="match status" value="1"/>
</dbReference>
<evidence type="ECO:0000256" key="4">
    <source>
        <dbReference type="ARBA" id="ARBA00022691"/>
    </source>
</evidence>
<reference evidence="9" key="1">
    <citation type="submission" date="2016-05" db="EMBL/GenBank/DDBJ databases">
        <authorList>
            <person name="Lavstsen T."/>
            <person name="Jespersen J.S."/>
        </authorList>
    </citation>
    <scope>NUCLEOTIDE SEQUENCE [LARGE SCALE GENOMIC DNA]</scope>
</reference>
<sequence>MQSGIQSYIENGSEGMTNKYNKINKSNYETRKAVFYDKGNNKNSFEKENGVKYFNEQDLQSFFNTWKQCYKENIIVEERENFIVCDKEKDMENGNNEYFNSYNYIHIHEDMIKDEIRTRSYYDAIRKNQHLIKDKIVLDVGCGTGILSFFAAKYGAKHVYSIEKSNIIYTALKIRDENNLTDRITLIKGLAEEIELPVDNVDIIISEWMGYCLLYENMLDTVLYCRDKWLKEDGLIFPDKAYMYIAGIEDSLYREEKFDFWKSCYDLNFSSILPILKEEVVIDYVDKNFIVTDTCCILTLNLKTCSKDHLSFVSPFKLKMIKKDYLHALVIWFDVSFSACHTDISFTTGPYGGHTHWKQIVLYTEHIITAEKNEILNGIFALKKNNKNNRHIDMKLHYIFDGVHTKAQSTQYFNIS</sequence>
<dbReference type="GeneID" id="39871050"/>
<evidence type="ECO:0000256" key="1">
    <source>
        <dbReference type="ARBA" id="ARBA00011925"/>
    </source>
</evidence>
<keyword evidence="3 6" id="KW-0808">Transferase</keyword>
<evidence type="ECO:0000313" key="10">
    <source>
        <dbReference type="EMBL" id="SCP02692.1"/>
    </source>
</evidence>
<dbReference type="PANTHER" id="PTHR11006:SF53">
    <property type="entry name" value="PROTEIN ARGININE N-METHYLTRANSFERASE 3"/>
    <property type="match status" value="1"/>
</dbReference>
<comment type="catalytic activity">
    <reaction evidence="5">
        <text>L-arginyl-[protein] + S-adenosyl-L-methionine = N(omega)-methyl-L-arginyl-[protein] + S-adenosyl-L-homocysteine + H(+)</text>
        <dbReference type="Rhea" id="RHEA:48100"/>
        <dbReference type="Rhea" id="RHEA-COMP:10532"/>
        <dbReference type="Rhea" id="RHEA-COMP:11990"/>
        <dbReference type="ChEBI" id="CHEBI:15378"/>
        <dbReference type="ChEBI" id="CHEBI:29965"/>
        <dbReference type="ChEBI" id="CHEBI:57856"/>
        <dbReference type="ChEBI" id="CHEBI:59789"/>
        <dbReference type="ChEBI" id="CHEBI:65280"/>
    </reaction>
    <physiologicalReaction direction="left-to-right" evidence="5">
        <dbReference type="Rhea" id="RHEA:48101"/>
    </physiologicalReaction>
</comment>
<dbReference type="PANTHER" id="PTHR11006">
    <property type="entry name" value="PROTEIN ARGININE N-METHYLTRANSFERASE"/>
    <property type="match status" value="1"/>
</dbReference>
<proteinExistence type="predicted"/>
<dbReference type="OrthoDB" id="7848332at2759"/>
<evidence type="ECO:0000313" key="12">
    <source>
        <dbReference type="Proteomes" id="UP000219813"/>
    </source>
</evidence>
<dbReference type="SUPFAM" id="SSF53335">
    <property type="entry name" value="S-adenosyl-L-methionine-dependent methyltransferases"/>
    <property type="match status" value="1"/>
</dbReference>
<dbReference type="GO" id="GO:0042054">
    <property type="term" value="F:histone methyltransferase activity"/>
    <property type="evidence" value="ECO:0007669"/>
    <property type="project" value="TreeGrafter"/>
</dbReference>